<proteinExistence type="predicted"/>
<protein>
    <submittedName>
        <fullName evidence="2">Uncharacterized protein</fullName>
    </submittedName>
</protein>
<reference evidence="2 3" key="1">
    <citation type="submission" date="2017-06" db="EMBL/GenBank/DDBJ databases">
        <authorList>
            <person name="Kim H.J."/>
            <person name="Triplett B.A."/>
        </authorList>
    </citation>
    <scope>NUCLEOTIDE SEQUENCE [LARGE SCALE GENOMIC DNA]</scope>
    <source>
        <strain evidence="2 3">CGMCC 4.5593</strain>
    </source>
</reference>
<sequence>MVHRRHGSIPSYLLWALVAIGDLLLVVVNAGLTVLITLLCLATGGALAACAARLRRTPATTAVPMSRDA</sequence>
<keyword evidence="1" id="KW-1133">Transmembrane helix</keyword>
<feature type="transmembrane region" description="Helical" evidence="1">
    <location>
        <begin position="12"/>
        <end position="28"/>
    </location>
</feature>
<accession>A0A239KKZ8</accession>
<name>A0A239KKZ8_9ACTN</name>
<keyword evidence="3" id="KW-1185">Reference proteome</keyword>
<dbReference type="EMBL" id="FZPH01000003">
    <property type="protein sequence ID" value="SNT18368.1"/>
    <property type="molecule type" value="Genomic_DNA"/>
</dbReference>
<keyword evidence="1" id="KW-0812">Transmembrane</keyword>
<feature type="transmembrane region" description="Helical" evidence="1">
    <location>
        <begin position="34"/>
        <end position="52"/>
    </location>
</feature>
<dbReference type="OrthoDB" id="3404367at2"/>
<evidence type="ECO:0000256" key="1">
    <source>
        <dbReference type="SAM" id="Phobius"/>
    </source>
</evidence>
<evidence type="ECO:0000313" key="2">
    <source>
        <dbReference type="EMBL" id="SNT18368.1"/>
    </source>
</evidence>
<dbReference type="AlphaFoldDB" id="A0A239KKZ8"/>
<dbReference type="RefSeq" id="WP_089247209.1">
    <property type="nucleotide sequence ID" value="NZ_FZPH01000003.1"/>
</dbReference>
<keyword evidence="1" id="KW-0472">Membrane</keyword>
<organism evidence="2 3">
    <name type="scientific">Asanoa hainanensis</name>
    <dbReference type="NCBI Taxonomy" id="560556"/>
    <lineage>
        <taxon>Bacteria</taxon>
        <taxon>Bacillati</taxon>
        <taxon>Actinomycetota</taxon>
        <taxon>Actinomycetes</taxon>
        <taxon>Micromonosporales</taxon>
        <taxon>Micromonosporaceae</taxon>
        <taxon>Asanoa</taxon>
    </lineage>
</organism>
<dbReference type="Proteomes" id="UP000198362">
    <property type="component" value="Unassembled WGS sequence"/>
</dbReference>
<gene>
    <name evidence="2" type="ORF">SAMN05421812_103590</name>
</gene>
<evidence type="ECO:0000313" key="3">
    <source>
        <dbReference type="Proteomes" id="UP000198362"/>
    </source>
</evidence>